<keyword evidence="3" id="KW-1185">Reference proteome</keyword>
<proteinExistence type="predicted"/>
<evidence type="ECO:0000313" key="2">
    <source>
        <dbReference type="EMBL" id="RCK68268.1"/>
    </source>
</evidence>
<protein>
    <submittedName>
        <fullName evidence="2">Uncharacterized protein</fullName>
    </submittedName>
</protein>
<comment type="caution">
    <text evidence="2">The sequence shown here is derived from an EMBL/GenBank/DDBJ whole genome shotgun (WGS) entry which is preliminary data.</text>
</comment>
<sequence>MSRPEYVRVSVPGGHTTKPAVYARAHNLTVLKQPATNTAGDPLPDKPRQPKNTPTTSGEGSQASPATTISTADQAEEATS</sequence>
<reference evidence="2 3" key="1">
    <citation type="submission" date="2018-07" db="EMBL/GenBank/DDBJ databases">
        <title>Desertimonas flava gen. nov. sp. nov.</title>
        <authorList>
            <person name="Liu S."/>
        </authorList>
    </citation>
    <scope>NUCLEOTIDE SEQUENCE [LARGE SCALE GENOMIC DNA]</scope>
    <source>
        <strain evidence="2 3">16Sb5-5</strain>
    </source>
</reference>
<evidence type="ECO:0000256" key="1">
    <source>
        <dbReference type="SAM" id="MobiDB-lite"/>
    </source>
</evidence>
<evidence type="ECO:0000313" key="3">
    <source>
        <dbReference type="Proteomes" id="UP000252770"/>
    </source>
</evidence>
<feature type="region of interest" description="Disordered" evidence="1">
    <location>
        <begin position="1"/>
        <end position="20"/>
    </location>
</feature>
<dbReference type="RefSeq" id="WP_114127829.1">
    <property type="nucleotide sequence ID" value="NZ_QOUI01000012.1"/>
</dbReference>
<dbReference type="Proteomes" id="UP000252770">
    <property type="component" value="Unassembled WGS sequence"/>
</dbReference>
<organism evidence="2 3">
    <name type="scientific">Desertihabitans brevis</name>
    <dbReference type="NCBI Taxonomy" id="2268447"/>
    <lineage>
        <taxon>Bacteria</taxon>
        <taxon>Bacillati</taxon>
        <taxon>Actinomycetota</taxon>
        <taxon>Actinomycetes</taxon>
        <taxon>Propionibacteriales</taxon>
        <taxon>Propionibacteriaceae</taxon>
        <taxon>Desertihabitans</taxon>
    </lineage>
</organism>
<feature type="region of interest" description="Disordered" evidence="1">
    <location>
        <begin position="31"/>
        <end position="80"/>
    </location>
</feature>
<gene>
    <name evidence="2" type="ORF">DT076_16600</name>
</gene>
<feature type="compositionally biased region" description="Polar residues" evidence="1">
    <location>
        <begin position="50"/>
        <end position="73"/>
    </location>
</feature>
<dbReference type="EMBL" id="QOUI01000012">
    <property type="protein sequence ID" value="RCK68268.1"/>
    <property type="molecule type" value="Genomic_DNA"/>
</dbReference>
<accession>A0A367YR19</accession>
<name>A0A367YR19_9ACTN</name>
<dbReference type="AlphaFoldDB" id="A0A367YR19"/>